<evidence type="ECO:0000313" key="3">
    <source>
        <dbReference type="Proteomes" id="UP000077628"/>
    </source>
</evidence>
<dbReference type="GO" id="GO:0007165">
    <property type="term" value="P:signal transduction"/>
    <property type="evidence" value="ECO:0007669"/>
    <property type="project" value="InterPro"/>
</dbReference>
<keyword evidence="3" id="KW-1185">Reference proteome</keyword>
<dbReference type="SMART" id="SM00255">
    <property type="entry name" value="TIR"/>
    <property type="match status" value="1"/>
</dbReference>
<dbReference type="AlphaFoldDB" id="A0A177NDL6"/>
<feature type="domain" description="TIR" evidence="1">
    <location>
        <begin position="484"/>
        <end position="617"/>
    </location>
</feature>
<dbReference type="InterPro" id="IPR000157">
    <property type="entry name" value="TIR_dom"/>
</dbReference>
<reference evidence="3" key="1">
    <citation type="submission" date="2016-03" db="EMBL/GenBank/DDBJ databases">
        <authorList>
            <person name="Heylen K."/>
            <person name="De Vos P."/>
            <person name="Vekeman B."/>
        </authorList>
    </citation>
    <scope>NUCLEOTIDE SEQUENCE [LARGE SCALE GENOMIC DNA]</scope>
    <source>
        <strain evidence="3">R-45383</strain>
    </source>
</reference>
<proteinExistence type="predicted"/>
<accession>A0A177NDL6</accession>
<evidence type="ECO:0000313" key="2">
    <source>
        <dbReference type="EMBL" id="OAI16147.1"/>
    </source>
</evidence>
<name>A0A177NDL6_9GAMM</name>
<dbReference type="OrthoDB" id="1426235at2"/>
<dbReference type="Pfam" id="PF13676">
    <property type="entry name" value="TIR_2"/>
    <property type="match status" value="1"/>
</dbReference>
<sequence length="629" mass="70859">MATDTPPKRFRIAFSFAGEKRPFVEQTAQLLAEIFGKEKILYDKYHEAEFARFNLGIYLPKLYGEQSELIVPVLCQNYDQKRWTGWEWLHIYSLLTKADGHRVMPSRFDYADADGLSDAAGFIELDPKTPDQFATLILQRLALNEGLSKDYYLKIRSEAKQNIGKELIGHIDSELSDTDGNNVLTMEPLNALEFEFSNPVPLSRLYRQLENLVREVASLPALHSHPILQVLLKSNPSGGVTEIYQYCCDADPNLLLWEISNAIKRANIPLAESGVDRVFDLVAHICLLAGARWIAQKQIGRVHWINGMPSIAMTEELTATIVAAAWFDLGIKLRVDQDGGIKVANLICDHAETQFGVKTFEQTIGDEIYARLQRELTVGSLVGIDSPHDDDLKAGLKMYEDATGASLMVGLPGAVPLKGVDSNLFKRVKQRWGIEMFLYGGNDHSNVDELVDEWLRIQSSLTNHFKNILIPFVTVPTTGESMVMRNKVFISYAHKDDKFREYLVEHLKVAENQGLLDIWDDRGIGAGQDWYAEIDRQLQSCKVAVILISPAFLGSKFITSVEVPTLLNRHQSQGMRIVPLLVRACTWQLVPWLSAMQMRPSEAQPLADVQFDRDQQLADVALEITNLCQ</sequence>
<dbReference type="STRING" id="702114.A1355_10060"/>
<organism evidence="2 3">
    <name type="scientific">Methylomonas koyamae</name>
    <dbReference type="NCBI Taxonomy" id="702114"/>
    <lineage>
        <taxon>Bacteria</taxon>
        <taxon>Pseudomonadati</taxon>
        <taxon>Pseudomonadota</taxon>
        <taxon>Gammaproteobacteria</taxon>
        <taxon>Methylococcales</taxon>
        <taxon>Methylococcaceae</taxon>
        <taxon>Methylomonas</taxon>
    </lineage>
</organism>
<dbReference type="SUPFAM" id="SSF52200">
    <property type="entry name" value="Toll/Interleukin receptor TIR domain"/>
    <property type="match status" value="1"/>
</dbReference>
<comment type="caution">
    <text evidence="2">The sequence shown here is derived from an EMBL/GenBank/DDBJ whole genome shotgun (WGS) entry which is preliminary data.</text>
</comment>
<dbReference type="PROSITE" id="PS50104">
    <property type="entry name" value="TIR"/>
    <property type="match status" value="1"/>
</dbReference>
<dbReference type="Proteomes" id="UP000077628">
    <property type="component" value="Unassembled WGS sequence"/>
</dbReference>
<evidence type="ECO:0000259" key="1">
    <source>
        <dbReference type="PROSITE" id="PS50104"/>
    </source>
</evidence>
<dbReference type="RefSeq" id="WP_064030420.1">
    <property type="nucleotide sequence ID" value="NZ_LUUK01000188.1"/>
</dbReference>
<dbReference type="Gene3D" id="3.40.50.10140">
    <property type="entry name" value="Toll/interleukin-1 receptor homology (TIR) domain"/>
    <property type="match status" value="1"/>
</dbReference>
<protein>
    <recommendedName>
        <fullName evidence="1">TIR domain-containing protein</fullName>
    </recommendedName>
</protein>
<dbReference type="EMBL" id="LUUK01000188">
    <property type="protein sequence ID" value="OAI16147.1"/>
    <property type="molecule type" value="Genomic_DNA"/>
</dbReference>
<gene>
    <name evidence="2" type="ORF">A1355_10060</name>
</gene>
<dbReference type="InterPro" id="IPR035897">
    <property type="entry name" value="Toll_tir_struct_dom_sf"/>
</dbReference>